<protein>
    <submittedName>
        <fullName evidence="2">Uncharacterized protein</fullName>
    </submittedName>
</protein>
<proteinExistence type="predicted"/>
<accession>A0A0F7U5C5</accession>
<feature type="transmembrane region" description="Helical" evidence="1">
    <location>
        <begin position="9"/>
        <end position="28"/>
    </location>
</feature>
<sequence length="287" mass="32675">MNDQRRMTYVAKFCLYTAAFLVLLSYYISLPSSLAGKIDGDWLDISVEGVDNWLTSLPNATESNRGTRLDLFRPYWRRLAKAMNLPDVPLRPTEPVDESESIDRNEEKNQLEMLSAVSQMVVASNSTQHGGAISGFLLSPRGLPTLRTPWDPGFFYAVPLNGTFPRFPNTIPHSFPSASQVQTFLAKIQGVKPILAGAWQERREATFEEIVLPPQQPSIFRNFTLEAFLSWRSAVYSVALTKEMVVEPLRQLLIDNIRAKGDIYFHIFQWYRERFPLPLIVNSSFLP</sequence>
<dbReference type="EMBL" id="LN714477">
    <property type="protein sequence ID" value="CEL64973.1"/>
    <property type="molecule type" value="Genomic_DNA"/>
</dbReference>
<evidence type="ECO:0000313" key="2">
    <source>
        <dbReference type="EMBL" id="CEL64973.1"/>
    </source>
</evidence>
<reference evidence="2" key="1">
    <citation type="journal article" date="2015" name="PLoS ONE">
        <title>Comprehensive Evaluation of Toxoplasma gondii VEG and Neospora caninum LIV Genomes with Tachyzoite Stage Transcriptome and Proteome Defines Novel Transcript Features.</title>
        <authorList>
            <person name="Ramaprasad A."/>
            <person name="Mourier T."/>
            <person name="Naeem R."/>
            <person name="Malas T.B."/>
            <person name="Moussa E."/>
            <person name="Panigrahi A."/>
            <person name="Vermont S.J."/>
            <person name="Otto T.D."/>
            <person name="Wastling J."/>
            <person name="Pain A."/>
        </authorList>
    </citation>
    <scope>NUCLEOTIDE SEQUENCE</scope>
    <source>
        <strain evidence="2">Liverpool</strain>
    </source>
</reference>
<organism evidence="2">
    <name type="scientific">Neospora caninum (strain Liverpool)</name>
    <dbReference type="NCBI Taxonomy" id="572307"/>
    <lineage>
        <taxon>Eukaryota</taxon>
        <taxon>Sar</taxon>
        <taxon>Alveolata</taxon>
        <taxon>Apicomplexa</taxon>
        <taxon>Conoidasida</taxon>
        <taxon>Coccidia</taxon>
        <taxon>Eucoccidiorida</taxon>
        <taxon>Eimeriorina</taxon>
        <taxon>Sarcocystidae</taxon>
        <taxon>Neospora</taxon>
    </lineage>
</organism>
<dbReference type="AlphaFoldDB" id="A0A0F7U5C5"/>
<gene>
    <name evidence="2" type="ORF">BN1204_008365</name>
</gene>
<evidence type="ECO:0000256" key="1">
    <source>
        <dbReference type="SAM" id="Phobius"/>
    </source>
</evidence>
<keyword evidence="1" id="KW-0812">Transmembrane</keyword>
<name>A0A0F7U5C5_NEOCL</name>
<keyword evidence="1" id="KW-0472">Membrane</keyword>
<keyword evidence="1" id="KW-1133">Transmembrane helix</keyword>